<protein>
    <recommendedName>
        <fullName evidence="1">F-box domain-containing protein</fullName>
    </recommendedName>
</protein>
<reference evidence="2" key="1">
    <citation type="submission" date="2007-07" db="EMBL/GenBank/DDBJ databases">
        <title>PCAP assembly of the Caenorhabditis remanei genome.</title>
        <authorList>
            <consortium name="The Caenorhabditis remanei Sequencing Consortium"/>
            <person name="Wilson R.K."/>
        </authorList>
    </citation>
    <scope>NUCLEOTIDE SEQUENCE [LARGE SCALE GENOMIC DNA]</scope>
    <source>
        <strain evidence="2">PB4641</strain>
    </source>
</reference>
<sequence length="304" mass="35152">MPLFPLLRLPGVVLCEIFKCLSIGEKIKLSFCSKKISTQINNAQFYSQKVIVDLSRLYQKLEVFSENNKDAFEIVNCSYSGAISDPKMQLCRIEGLTVPVISFDEGITTFWKNHQKGFLTVIRHLLKIFQCKFSIYNAYNSNSLQPMISELFNLQVEFKKLTIYLKGSKDEIIFWNQISNKLGLVEHLEFSSLVDPGFKPVFNSWPQKISIRNSDWFTLEHLLACTCTIIKLGWSYLRNKDLDEVLKNWQAGRFPHLEYLYVKGQNIKNDGTTRTMVIQTNDGSKKASIDIRYNRIEISVTPFD</sequence>
<dbReference type="EMBL" id="DS268519">
    <property type="protein sequence ID" value="EFO85043.1"/>
    <property type="molecule type" value="Genomic_DNA"/>
</dbReference>
<accession>E3N3J5</accession>
<dbReference type="PANTHER" id="PTHR21503:SF52">
    <property type="entry name" value="F-BOX DOMAIN-CONTAINING PROTEIN"/>
    <property type="match status" value="1"/>
</dbReference>
<dbReference type="AlphaFoldDB" id="E3N3J5"/>
<dbReference type="Proteomes" id="UP000008281">
    <property type="component" value="Unassembled WGS sequence"/>
</dbReference>
<organism evidence="3">
    <name type="scientific">Caenorhabditis remanei</name>
    <name type="common">Caenorhabditis vulgaris</name>
    <dbReference type="NCBI Taxonomy" id="31234"/>
    <lineage>
        <taxon>Eukaryota</taxon>
        <taxon>Metazoa</taxon>
        <taxon>Ecdysozoa</taxon>
        <taxon>Nematoda</taxon>
        <taxon>Chromadorea</taxon>
        <taxon>Rhabditida</taxon>
        <taxon>Rhabditina</taxon>
        <taxon>Rhabditomorpha</taxon>
        <taxon>Rhabditoidea</taxon>
        <taxon>Rhabditidae</taxon>
        <taxon>Peloderinae</taxon>
        <taxon>Caenorhabditis</taxon>
    </lineage>
</organism>
<dbReference type="Pfam" id="PF07735">
    <property type="entry name" value="FBA_2"/>
    <property type="match status" value="1"/>
</dbReference>
<evidence type="ECO:0000313" key="3">
    <source>
        <dbReference type="Proteomes" id="UP000008281"/>
    </source>
</evidence>
<feature type="domain" description="F-box" evidence="1">
    <location>
        <begin position="3"/>
        <end position="49"/>
    </location>
</feature>
<dbReference type="KEGG" id="crq:GCK72_003140"/>
<dbReference type="GeneID" id="9827695"/>
<dbReference type="PROSITE" id="PS50181">
    <property type="entry name" value="FBOX"/>
    <property type="match status" value="1"/>
</dbReference>
<keyword evidence="3" id="KW-1185">Reference proteome</keyword>
<name>E3N3J5_CAERE</name>
<dbReference type="RefSeq" id="XP_003097052.2">
    <property type="nucleotide sequence ID" value="XM_003097004.2"/>
</dbReference>
<dbReference type="PANTHER" id="PTHR21503">
    <property type="entry name" value="F-BOX-CONTAINING HYPOTHETICAL PROTEIN C.ELEGANS"/>
    <property type="match status" value="1"/>
</dbReference>
<dbReference type="HOGENOM" id="CLU_028840_6_0_1"/>
<dbReference type="InterPro" id="IPR012885">
    <property type="entry name" value="F-box_Sdz-33"/>
</dbReference>
<evidence type="ECO:0000259" key="1">
    <source>
        <dbReference type="PROSITE" id="PS50181"/>
    </source>
</evidence>
<proteinExistence type="predicted"/>
<dbReference type="CTD" id="9827695"/>
<dbReference type="InterPro" id="IPR001810">
    <property type="entry name" value="F-box_dom"/>
</dbReference>
<dbReference type="Pfam" id="PF00646">
    <property type="entry name" value="F-box"/>
    <property type="match status" value="1"/>
</dbReference>
<evidence type="ECO:0000313" key="2">
    <source>
        <dbReference type="EMBL" id="EFO85043.1"/>
    </source>
</evidence>
<gene>
    <name evidence="2" type="ORF">CRE_21997</name>
</gene>
<dbReference type="InParanoid" id="E3N3J5"/>